<name>A0ACB9LI00_9MYRT</name>
<reference evidence="2" key="1">
    <citation type="journal article" date="2023" name="Front. Plant Sci.">
        <title>Chromosomal-level genome assembly of Melastoma candidum provides insights into trichome evolution.</title>
        <authorList>
            <person name="Zhong Y."/>
            <person name="Wu W."/>
            <person name="Sun C."/>
            <person name="Zou P."/>
            <person name="Liu Y."/>
            <person name="Dai S."/>
            <person name="Zhou R."/>
        </authorList>
    </citation>
    <scope>NUCLEOTIDE SEQUENCE [LARGE SCALE GENOMIC DNA]</scope>
</reference>
<evidence type="ECO:0000313" key="2">
    <source>
        <dbReference type="Proteomes" id="UP001057402"/>
    </source>
</evidence>
<sequence length="379" mass="43017">MKLPTTTTTGPTVSNSEMPLIVGWDDETKILIDQLKKDFLGLRVISVTGEEGIGKTAMVRSVYDRSETEHSFSCRAWISSSKSMTQQHMLMELIKQSPELVLKNLDHMGIEDLHSILVGSLTEYKYLIVLDDWKEFELVMKLLHLFRDSQGSRVIVTSQEDLPFPPVATWVYHLSLKPLKNEDSKTFLRKSKIVDENGAREILKKCAGSPLKLILCRGLVMDTDAGSSIAKCVNVHGSDWNKAVMHLTYTKLSPWVKPCFRYLCLFPKGSEIRTRRAFQLWYAEGLAHRNGPDTAEACLQELVSRNIVQQVKQRKADESVKTFCLPGYWQDYSLKFATKFGLLELDVEDNSISRRKSLIAASPWFAQCLGTSKSPRHKI</sequence>
<accession>A0ACB9LI00</accession>
<gene>
    <name evidence="1" type="ORF">MLD38_035934</name>
</gene>
<protein>
    <submittedName>
        <fullName evidence="1">Uncharacterized protein</fullName>
    </submittedName>
</protein>
<dbReference type="EMBL" id="CM042890">
    <property type="protein sequence ID" value="KAI4310996.1"/>
    <property type="molecule type" value="Genomic_DNA"/>
</dbReference>
<keyword evidence="2" id="KW-1185">Reference proteome</keyword>
<dbReference type="Proteomes" id="UP001057402">
    <property type="component" value="Chromosome 11"/>
</dbReference>
<organism evidence="1 2">
    <name type="scientific">Melastoma candidum</name>
    <dbReference type="NCBI Taxonomy" id="119954"/>
    <lineage>
        <taxon>Eukaryota</taxon>
        <taxon>Viridiplantae</taxon>
        <taxon>Streptophyta</taxon>
        <taxon>Embryophyta</taxon>
        <taxon>Tracheophyta</taxon>
        <taxon>Spermatophyta</taxon>
        <taxon>Magnoliopsida</taxon>
        <taxon>eudicotyledons</taxon>
        <taxon>Gunneridae</taxon>
        <taxon>Pentapetalae</taxon>
        <taxon>rosids</taxon>
        <taxon>malvids</taxon>
        <taxon>Myrtales</taxon>
        <taxon>Melastomataceae</taxon>
        <taxon>Melastomatoideae</taxon>
        <taxon>Melastomateae</taxon>
        <taxon>Melastoma</taxon>
    </lineage>
</organism>
<comment type="caution">
    <text evidence="1">The sequence shown here is derived from an EMBL/GenBank/DDBJ whole genome shotgun (WGS) entry which is preliminary data.</text>
</comment>
<evidence type="ECO:0000313" key="1">
    <source>
        <dbReference type="EMBL" id="KAI4310996.1"/>
    </source>
</evidence>
<proteinExistence type="predicted"/>